<name>A0ABU2NC47_9PSEU</name>
<reference evidence="3" key="1">
    <citation type="submission" date="2023-07" db="EMBL/GenBank/DDBJ databases">
        <title>30 novel species of actinomycetes from the DSMZ collection.</title>
        <authorList>
            <person name="Nouioui I."/>
        </authorList>
    </citation>
    <scope>NUCLEOTIDE SEQUENCE [LARGE SCALE GENOMIC DNA]</scope>
    <source>
        <strain evidence="3">DSM 45834</strain>
    </source>
</reference>
<evidence type="ECO:0000256" key="1">
    <source>
        <dbReference type="SAM" id="MobiDB-lite"/>
    </source>
</evidence>
<comment type="caution">
    <text evidence="2">The sequence shown here is derived from an EMBL/GenBank/DDBJ whole genome shotgun (WGS) entry which is preliminary data.</text>
</comment>
<sequence>MDATTCGVCALAGATGGALVGFGARRGRRRAGRGDGRLKRRVGRIWPGPRRGSRRRHGR</sequence>
<evidence type="ECO:0000313" key="2">
    <source>
        <dbReference type="EMBL" id="MDT0351162.1"/>
    </source>
</evidence>
<dbReference type="Proteomes" id="UP001183202">
    <property type="component" value="Unassembled WGS sequence"/>
</dbReference>
<protein>
    <submittedName>
        <fullName evidence="2">Uncharacterized protein</fullName>
    </submittedName>
</protein>
<evidence type="ECO:0000313" key="3">
    <source>
        <dbReference type="Proteomes" id="UP001183202"/>
    </source>
</evidence>
<dbReference type="EMBL" id="JAVREJ010000011">
    <property type="protein sequence ID" value="MDT0351162.1"/>
    <property type="molecule type" value="Genomic_DNA"/>
</dbReference>
<organism evidence="2 3">
    <name type="scientific">Pseudonocardia charpentierae</name>
    <dbReference type="NCBI Taxonomy" id="3075545"/>
    <lineage>
        <taxon>Bacteria</taxon>
        <taxon>Bacillati</taxon>
        <taxon>Actinomycetota</taxon>
        <taxon>Actinomycetes</taxon>
        <taxon>Pseudonocardiales</taxon>
        <taxon>Pseudonocardiaceae</taxon>
        <taxon>Pseudonocardia</taxon>
    </lineage>
</organism>
<accession>A0ABU2NC47</accession>
<gene>
    <name evidence="2" type="ORF">RM445_16655</name>
</gene>
<feature type="region of interest" description="Disordered" evidence="1">
    <location>
        <begin position="28"/>
        <end position="59"/>
    </location>
</feature>
<keyword evidence="3" id="KW-1185">Reference proteome</keyword>
<proteinExistence type="predicted"/>
<dbReference type="RefSeq" id="WP_311557333.1">
    <property type="nucleotide sequence ID" value="NZ_JAVREJ010000011.1"/>
</dbReference>